<dbReference type="EMBL" id="BARS01025369">
    <property type="protein sequence ID" value="GAG03368.1"/>
    <property type="molecule type" value="Genomic_DNA"/>
</dbReference>
<comment type="caution">
    <text evidence="1">The sequence shown here is derived from an EMBL/GenBank/DDBJ whole genome shotgun (WGS) entry which is preliminary data.</text>
</comment>
<gene>
    <name evidence="1" type="ORF">S01H1_40107</name>
</gene>
<name>X0USU4_9ZZZZ</name>
<protein>
    <submittedName>
        <fullName evidence="1">Uncharacterized protein</fullName>
    </submittedName>
</protein>
<sequence length="151" mass="17416">MELRKATMGAFKCCLLFLSILLIACQGLQVAKPENRIALLQGGPHAGSWESNDVFLEYQYVRQPGIIKLGISVKAKRRFDQFSVWVSFLDTEGKILETKSVFNSGYRRYEWMEPSMKERYKGSVEKTFEMPMGTNHFAFRSSLQPFTDQKK</sequence>
<dbReference type="PROSITE" id="PS51257">
    <property type="entry name" value="PROKAR_LIPOPROTEIN"/>
    <property type="match status" value="1"/>
</dbReference>
<proteinExistence type="predicted"/>
<organism evidence="1">
    <name type="scientific">marine sediment metagenome</name>
    <dbReference type="NCBI Taxonomy" id="412755"/>
    <lineage>
        <taxon>unclassified sequences</taxon>
        <taxon>metagenomes</taxon>
        <taxon>ecological metagenomes</taxon>
    </lineage>
</organism>
<dbReference type="AlphaFoldDB" id="X0USU4"/>
<accession>X0USU4</accession>
<evidence type="ECO:0000313" key="1">
    <source>
        <dbReference type="EMBL" id="GAG03368.1"/>
    </source>
</evidence>
<reference evidence="1" key="1">
    <citation type="journal article" date="2014" name="Front. Microbiol.">
        <title>High frequency of phylogenetically diverse reductive dehalogenase-homologous genes in deep subseafloor sedimentary metagenomes.</title>
        <authorList>
            <person name="Kawai M."/>
            <person name="Futagami T."/>
            <person name="Toyoda A."/>
            <person name="Takaki Y."/>
            <person name="Nishi S."/>
            <person name="Hori S."/>
            <person name="Arai W."/>
            <person name="Tsubouchi T."/>
            <person name="Morono Y."/>
            <person name="Uchiyama I."/>
            <person name="Ito T."/>
            <person name="Fujiyama A."/>
            <person name="Inagaki F."/>
            <person name="Takami H."/>
        </authorList>
    </citation>
    <scope>NUCLEOTIDE SEQUENCE</scope>
    <source>
        <strain evidence="1">Expedition CK06-06</strain>
    </source>
</reference>